<reference evidence="2 3" key="1">
    <citation type="submission" date="2024-07" db="EMBL/GenBank/DDBJ databases">
        <title>Section-level genome sequencing and comparative genomics of Aspergillus sections Usti and Cavernicolus.</title>
        <authorList>
            <consortium name="Lawrence Berkeley National Laboratory"/>
            <person name="Nybo J.L."/>
            <person name="Vesth T.C."/>
            <person name="Theobald S."/>
            <person name="Frisvad J.C."/>
            <person name="Larsen T.O."/>
            <person name="Kjaerboelling I."/>
            <person name="Rothschild-Mancinelli K."/>
            <person name="Lyhne E.K."/>
            <person name="Kogle M.E."/>
            <person name="Barry K."/>
            <person name="Clum A."/>
            <person name="Na H."/>
            <person name="Ledsgaard L."/>
            <person name="Lin J."/>
            <person name="Lipzen A."/>
            <person name="Kuo A."/>
            <person name="Riley R."/>
            <person name="Mondo S."/>
            <person name="LaButti K."/>
            <person name="Haridas S."/>
            <person name="Pangalinan J."/>
            <person name="Salamov A.A."/>
            <person name="Simmons B.A."/>
            <person name="Magnuson J.K."/>
            <person name="Chen J."/>
            <person name="Drula E."/>
            <person name="Henrissat B."/>
            <person name="Wiebenga A."/>
            <person name="Lubbers R.J."/>
            <person name="Gomes A.C."/>
            <person name="Macurrencykelacurrency M.R."/>
            <person name="Stajich J."/>
            <person name="Grigoriev I.V."/>
            <person name="Mortensen U.H."/>
            <person name="De vries R.P."/>
            <person name="Baker S.E."/>
            <person name="Andersen M.R."/>
        </authorList>
    </citation>
    <scope>NUCLEOTIDE SEQUENCE [LARGE SCALE GENOMIC DNA]</scope>
    <source>
        <strain evidence="2 3">CBS 756.74</strain>
    </source>
</reference>
<sequence>MNNSHDPTRGSNSSSIVRSGGKEETERQKSARTELRWEETQKRGKRRATIGSSAISNSTESDKIMMFQYNHNNASDLLLLIDIPPCLTASILLQPPSLRQVVCIHSLSALPTHLPRLVWGSQFRLSTLCPVNWARASQLSVWGAQNLLSIMSSLLSTEFGGVS</sequence>
<gene>
    <name evidence="2" type="ORF">BJX68DRAFT_57224</name>
</gene>
<comment type="caution">
    <text evidence="2">The sequence shown here is derived from an EMBL/GenBank/DDBJ whole genome shotgun (WGS) entry which is preliminary data.</text>
</comment>
<dbReference type="Proteomes" id="UP001610444">
    <property type="component" value="Unassembled WGS sequence"/>
</dbReference>
<feature type="region of interest" description="Disordered" evidence="1">
    <location>
        <begin position="1"/>
        <end position="54"/>
    </location>
</feature>
<name>A0ABR4KL02_9EURO</name>
<evidence type="ECO:0000313" key="3">
    <source>
        <dbReference type="Proteomes" id="UP001610444"/>
    </source>
</evidence>
<accession>A0ABR4KL02</accession>
<dbReference type="EMBL" id="JBFXLR010000015">
    <property type="protein sequence ID" value="KAL2852707.1"/>
    <property type="molecule type" value="Genomic_DNA"/>
</dbReference>
<protein>
    <submittedName>
        <fullName evidence="2">Uncharacterized protein</fullName>
    </submittedName>
</protein>
<evidence type="ECO:0000313" key="2">
    <source>
        <dbReference type="EMBL" id="KAL2852707.1"/>
    </source>
</evidence>
<feature type="compositionally biased region" description="Basic and acidic residues" evidence="1">
    <location>
        <begin position="20"/>
        <end position="42"/>
    </location>
</feature>
<dbReference type="RefSeq" id="XP_070900529.1">
    <property type="nucleotide sequence ID" value="XM_071049424.1"/>
</dbReference>
<evidence type="ECO:0000256" key="1">
    <source>
        <dbReference type="SAM" id="MobiDB-lite"/>
    </source>
</evidence>
<feature type="compositionally biased region" description="Polar residues" evidence="1">
    <location>
        <begin position="1"/>
        <end position="17"/>
    </location>
</feature>
<dbReference type="GeneID" id="98164588"/>
<organism evidence="2 3">
    <name type="scientific">Aspergillus pseudodeflectus</name>
    <dbReference type="NCBI Taxonomy" id="176178"/>
    <lineage>
        <taxon>Eukaryota</taxon>
        <taxon>Fungi</taxon>
        <taxon>Dikarya</taxon>
        <taxon>Ascomycota</taxon>
        <taxon>Pezizomycotina</taxon>
        <taxon>Eurotiomycetes</taxon>
        <taxon>Eurotiomycetidae</taxon>
        <taxon>Eurotiales</taxon>
        <taxon>Aspergillaceae</taxon>
        <taxon>Aspergillus</taxon>
        <taxon>Aspergillus subgen. Nidulantes</taxon>
    </lineage>
</organism>
<proteinExistence type="predicted"/>
<keyword evidence="3" id="KW-1185">Reference proteome</keyword>